<feature type="region of interest" description="Disordered" evidence="1">
    <location>
        <begin position="1"/>
        <end position="24"/>
    </location>
</feature>
<dbReference type="Gramene" id="ORGLA05G0042900.1">
    <property type="protein sequence ID" value="ORGLA05G0042900.1"/>
    <property type="gene ID" value="ORGLA05G0042900"/>
</dbReference>
<name>I1PST1_ORYGL</name>
<dbReference type="EnsemblPlants" id="ORGLA05G0042900.1">
    <property type="protein sequence ID" value="ORGLA05G0042900.1"/>
    <property type="gene ID" value="ORGLA05G0042900"/>
</dbReference>
<evidence type="ECO:0000313" key="3">
    <source>
        <dbReference type="Proteomes" id="UP000007306"/>
    </source>
</evidence>
<organism evidence="2 3">
    <name type="scientific">Oryza glaberrima</name>
    <name type="common">African rice</name>
    <dbReference type="NCBI Taxonomy" id="4538"/>
    <lineage>
        <taxon>Eukaryota</taxon>
        <taxon>Viridiplantae</taxon>
        <taxon>Streptophyta</taxon>
        <taxon>Embryophyta</taxon>
        <taxon>Tracheophyta</taxon>
        <taxon>Spermatophyta</taxon>
        <taxon>Magnoliopsida</taxon>
        <taxon>Liliopsida</taxon>
        <taxon>Poales</taxon>
        <taxon>Poaceae</taxon>
        <taxon>BOP clade</taxon>
        <taxon>Oryzoideae</taxon>
        <taxon>Oryzeae</taxon>
        <taxon>Oryzinae</taxon>
        <taxon>Oryza</taxon>
    </lineage>
</organism>
<dbReference type="AlphaFoldDB" id="I1PST1"/>
<evidence type="ECO:0000256" key="1">
    <source>
        <dbReference type="SAM" id="MobiDB-lite"/>
    </source>
</evidence>
<reference evidence="2 3" key="2">
    <citation type="submission" date="2018-04" db="EMBL/GenBank/DDBJ databases">
        <title>OglaRS2 (Oryza glaberrima Reference Sequence Version 2).</title>
        <authorList>
            <person name="Zhang J."/>
            <person name="Kudrna D."/>
            <person name="Lee S."/>
            <person name="Talag J."/>
            <person name="Rajasekar S."/>
            <person name="Wing R.A."/>
        </authorList>
    </citation>
    <scope>NUCLEOTIDE SEQUENCE [LARGE SCALE GENOMIC DNA]</scope>
    <source>
        <strain evidence="2 3">cv. IRGC 96717</strain>
    </source>
</reference>
<feature type="compositionally biased region" description="Low complexity" evidence="1">
    <location>
        <begin position="1"/>
        <end position="10"/>
    </location>
</feature>
<dbReference type="Proteomes" id="UP000007306">
    <property type="component" value="Chromosome 5"/>
</dbReference>
<reference evidence="2" key="1">
    <citation type="submission" date="2015-06" db="UniProtKB">
        <authorList>
            <consortium name="EnsemblPlants"/>
        </authorList>
    </citation>
    <scope>IDENTIFICATION</scope>
</reference>
<proteinExistence type="predicted"/>
<keyword evidence="3" id="KW-1185">Reference proteome</keyword>
<accession>I1PST1</accession>
<dbReference type="HOGENOM" id="CLU_1726972_0_0_1"/>
<protein>
    <submittedName>
        <fullName evidence="2">Uncharacterized protein</fullName>
    </submittedName>
</protein>
<evidence type="ECO:0000313" key="2">
    <source>
        <dbReference type="EnsemblPlants" id="ORGLA05G0042900.1"/>
    </source>
</evidence>
<sequence>MVRSGWCGLSTGTGGGRRGGRCTPLGGGASFMRKRLRRTWGEMSPATSGGVVADSGRACGGGVGELGASGAGVSSTAAAGWQGEPVLGGMSSTAGADDVLHKRGGKLVELEQLPQLLAARALRPAGAGAFPFPSSFPFPSMALLPPPASPPP</sequence>